<organism evidence="2 3">
    <name type="scientific">Bacillus mesophilus</name>
    <dbReference type="NCBI Taxonomy" id="1808955"/>
    <lineage>
        <taxon>Bacteria</taxon>
        <taxon>Bacillati</taxon>
        <taxon>Bacillota</taxon>
        <taxon>Bacilli</taxon>
        <taxon>Bacillales</taxon>
        <taxon>Bacillaceae</taxon>
        <taxon>Bacillus</taxon>
    </lineage>
</organism>
<feature type="transmembrane region" description="Helical" evidence="1">
    <location>
        <begin position="37"/>
        <end position="57"/>
    </location>
</feature>
<protein>
    <submittedName>
        <fullName evidence="2">Uncharacterized protein</fullName>
    </submittedName>
</protein>
<keyword evidence="1" id="KW-0472">Membrane</keyword>
<keyword evidence="1" id="KW-0812">Transmembrane</keyword>
<accession>A0A6M0Q7N2</accession>
<feature type="transmembrane region" description="Helical" evidence="1">
    <location>
        <begin position="6"/>
        <end position="30"/>
    </location>
</feature>
<feature type="transmembrane region" description="Helical" evidence="1">
    <location>
        <begin position="77"/>
        <end position="98"/>
    </location>
</feature>
<comment type="caution">
    <text evidence="2">The sequence shown here is derived from an EMBL/GenBank/DDBJ whole genome shotgun (WGS) entry which is preliminary data.</text>
</comment>
<name>A0A6M0Q7N2_9BACI</name>
<evidence type="ECO:0000256" key="1">
    <source>
        <dbReference type="SAM" id="Phobius"/>
    </source>
</evidence>
<proteinExistence type="predicted"/>
<keyword evidence="3" id="KW-1185">Reference proteome</keyword>
<sequence length="391" mass="44947">MEDVFALLWGLGWFFGGICIFWIIPAIILFINRKVKWGIVCSGIFLGPFASIGYVVMKGYVEHGKIPGGEDLWYGSLYYVFIFALLLSIAGSFIGHFIEEKNASGVFVSILLSVLVLIGLYVLEGQMDKKIEKKRIEEVEELQKITNHYNKIATSYMENTYELPITSSQWDREVQRLTANLDGEVYLSGMRVGSLFFTFQDDVVKEVTLSVNNKEIAPTNREWEYIKRELEFNKDIPGRAKEKEENLYELAQKYNEDPSKWSPIQKELLSYGIEEVETLGKFVIPIHEFDIHVESPYGKYHQLFVASTSFTTQKETNEAFEKMVHLMDSIGINAFDYYVLIDENKEYQPLAVCNIDHDMEKDEVLGKVSLQPYDQTKVVTVCNTLTPNIMD</sequence>
<dbReference type="Proteomes" id="UP000481043">
    <property type="component" value="Unassembled WGS sequence"/>
</dbReference>
<reference evidence="2 3" key="1">
    <citation type="submission" date="2020-02" db="EMBL/GenBank/DDBJ databases">
        <title>Bacillus aquiflavi sp. nov., isolated from yellow water of strong flavor Chinese baijiu in Yibin region of China.</title>
        <authorList>
            <person name="Xie J."/>
        </authorList>
    </citation>
    <scope>NUCLEOTIDE SEQUENCE [LARGE SCALE GENOMIC DNA]</scope>
    <source>
        <strain evidence="2 3">SA4</strain>
    </source>
</reference>
<gene>
    <name evidence="2" type="ORF">G4D63_11520</name>
</gene>
<dbReference type="EMBL" id="JAAIWM010000003">
    <property type="protein sequence ID" value="NEY72355.1"/>
    <property type="molecule type" value="Genomic_DNA"/>
</dbReference>
<evidence type="ECO:0000313" key="3">
    <source>
        <dbReference type="Proteomes" id="UP000481043"/>
    </source>
</evidence>
<keyword evidence="1" id="KW-1133">Transmembrane helix</keyword>
<feature type="transmembrane region" description="Helical" evidence="1">
    <location>
        <begin position="105"/>
        <end position="123"/>
    </location>
</feature>
<dbReference type="RefSeq" id="WP_163179802.1">
    <property type="nucleotide sequence ID" value="NZ_JAAIWM010000003.1"/>
</dbReference>
<evidence type="ECO:0000313" key="2">
    <source>
        <dbReference type="EMBL" id="NEY72355.1"/>
    </source>
</evidence>
<dbReference type="AlphaFoldDB" id="A0A6M0Q7N2"/>